<accession>A0AA89C3J6</accession>
<organism evidence="8 9">
    <name type="scientific">Pinctada imbricata</name>
    <name type="common">Atlantic pearl-oyster</name>
    <name type="synonym">Pinctada martensii</name>
    <dbReference type="NCBI Taxonomy" id="66713"/>
    <lineage>
        <taxon>Eukaryota</taxon>
        <taxon>Metazoa</taxon>
        <taxon>Spiralia</taxon>
        <taxon>Lophotrochozoa</taxon>
        <taxon>Mollusca</taxon>
        <taxon>Bivalvia</taxon>
        <taxon>Autobranchia</taxon>
        <taxon>Pteriomorphia</taxon>
        <taxon>Pterioida</taxon>
        <taxon>Pterioidea</taxon>
        <taxon>Pteriidae</taxon>
        <taxon>Pinctada</taxon>
    </lineage>
</organism>
<keyword evidence="6" id="KW-0460">Magnesium</keyword>
<reference evidence="8" key="1">
    <citation type="submission" date="2019-08" db="EMBL/GenBank/DDBJ databases">
        <title>The improved chromosome-level genome for the pearl oyster Pinctada fucata martensii using PacBio sequencing and Hi-C.</title>
        <authorList>
            <person name="Zheng Z."/>
        </authorList>
    </citation>
    <scope>NUCLEOTIDE SEQUENCE</scope>
    <source>
        <strain evidence="8">ZZ-2019</strain>
        <tissue evidence="8">Adductor muscle</tissue>
    </source>
</reference>
<evidence type="ECO:0000256" key="2">
    <source>
        <dbReference type="ARBA" id="ARBA00008307"/>
    </source>
</evidence>
<comment type="similarity">
    <text evidence="2">Belongs to the mab-21 family.</text>
</comment>
<dbReference type="PANTHER" id="PTHR10656">
    <property type="entry name" value="CELL FATE DETERMINING PROTEIN MAB21-RELATED"/>
    <property type="match status" value="1"/>
</dbReference>
<evidence type="ECO:0000313" key="9">
    <source>
        <dbReference type="Proteomes" id="UP001186944"/>
    </source>
</evidence>
<evidence type="ECO:0000256" key="1">
    <source>
        <dbReference type="ARBA" id="ARBA00001946"/>
    </source>
</evidence>
<name>A0AA89C3J6_PINIB</name>
<dbReference type="SMART" id="SM01265">
    <property type="entry name" value="Mab-21"/>
    <property type="match status" value="1"/>
</dbReference>
<dbReference type="Gene3D" id="1.10.1410.40">
    <property type="match status" value="1"/>
</dbReference>
<dbReference type="EMBL" id="VSWD01000006">
    <property type="protein sequence ID" value="KAK3099858.1"/>
    <property type="molecule type" value="Genomic_DNA"/>
</dbReference>
<dbReference type="InterPro" id="IPR024810">
    <property type="entry name" value="MAB21L/cGLR"/>
</dbReference>
<dbReference type="Pfam" id="PF20266">
    <property type="entry name" value="Mab-21_C"/>
    <property type="match status" value="1"/>
</dbReference>
<dbReference type="AlphaFoldDB" id="A0AA89C3J6"/>
<keyword evidence="5" id="KW-0479">Metal-binding</keyword>
<keyword evidence="9" id="KW-1185">Reference proteome</keyword>
<dbReference type="PANTHER" id="PTHR10656:SF42">
    <property type="entry name" value="CYCLIC GMP-AMP SYNTHASE-LIKE PROTEIN-RELATED"/>
    <property type="match status" value="1"/>
</dbReference>
<keyword evidence="4" id="KW-0548">Nucleotidyltransferase</keyword>
<dbReference type="Proteomes" id="UP001186944">
    <property type="component" value="Unassembled WGS sequence"/>
</dbReference>
<comment type="caution">
    <text evidence="8">The sequence shown here is derived from an EMBL/GenBank/DDBJ whole genome shotgun (WGS) entry which is preliminary data.</text>
</comment>
<evidence type="ECO:0000256" key="6">
    <source>
        <dbReference type="ARBA" id="ARBA00022842"/>
    </source>
</evidence>
<comment type="cofactor">
    <cofactor evidence="1">
        <name>Mg(2+)</name>
        <dbReference type="ChEBI" id="CHEBI:18420"/>
    </cofactor>
</comment>
<proteinExistence type="inferred from homology"/>
<dbReference type="GO" id="GO:0046872">
    <property type="term" value="F:metal ion binding"/>
    <property type="evidence" value="ECO:0007669"/>
    <property type="project" value="UniProtKB-KW"/>
</dbReference>
<protein>
    <recommendedName>
        <fullName evidence="7">Mab-21-like HhH/H2TH-like domain-containing protein</fullName>
    </recommendedName>
</protein>
<evidence type="ECO:0000256" key="3">
    <source>
        <dbReference type="ARBA" id="ARBA00022679"/>
    </source>
</evidence>
<gene>
    <name evidence="8" type="ORF">FSP39_010842</name>
</gene>
<keyword evidence="3" id="KW-0808">Transferase</keyword>
<evidence type="ECO:0000313" key="8">
    <source>
        <dbReference type="EMBL" id="KAK3099858.1"/>
    </source>
</evidence>
<feature type="domain" description="Mab-21-like HhH/H2TH-like" evidence="7">
    <location>
        <begin position="265"/>
        <end position="354"/>
    </location>
</feature>
<evidence type="ECO:0000256" key="4">
    <source>
        <dbReference type="ARBA" id="ARBA00022695"/>
    </source>
</evidence>
<dbReference type="InterPro" id="IPR046906">
    <property type="entry name" value="Mab-21_HhH/H2TH-like"/>
</dbReference>
<evidence type="ECO:0000259" key="7">
    <source>
        <dbReference type="Pfam" id="PF20266"/>
    </source>
</evidence>
<evidence type="ECO:0000256" key="5">
    <source>
        <dbReference type="ARBA" id="ARBA00022723"/>
    </source>
</evidence>
<dbReference type="GO" id="GO:0016779">
    <property type="term" value="F:nucleotidyltransferase activity"/>
    <property type="evidence" value="ECO:0007669"/>
    <property type="project" value="UniProtKB-KW"/>
</dbReference>
<sequence>MNLSSTLKMARSNEELCRISEGLCSIVNWKIGPECVVRTRRQQYAFDSILDSCDMNGVFMHVMSGSRAEGFELESSDFDIMLINKNVLVIDHELQNVLNTAIFPVVLHMETDNVPPGFTLLKCIRYDSRPKDDNIHAIISCLILRGKSVYMSSQKAQKILLWSGKSSVHGPCRSGTVYGLEYDCAYTLKCPFWPKQANSFISRSIRNGWPTADELIGICKDGCLLVAINSKQQLINDNADLEWRISFSLAEKKLVYSMNHCQFLCYGLMKIFLNEVLKEIPKTKTETGNVLCSYFMKTAVFWEISEYVNDWTNQTFLNKFLNVFRRIIKWVEDGYCPNFFIPEHNMFFGKIYGERQRELMLRLRSLYDEGIMCLYRCSSFGDLLLVMLNDRFCFNLIQKHADDASPYIKENAIICMIIMAHSVPIPTNDISDLKNALWYTATLVPESEEILSVFKLRVNFILQHMALIYAIHGDQNLSSNKSQYLITKRARSILRKTNTSYCLSTILQAVISYVNEDYHKTIKIIDYIQQRLQNQPYTHMWDLDPFILMESRQQGMSYEDIVKTFVISFYEFNHVISIRELTLETFVREVNCPSGTILHIPTLVFL</sequence>